<feature type="domain" description="PPM-type phosphatase" evidence="7">
    <location>
        <begin position="34"/>
        <end position="283"/>
    </location>
</feature>
<comment type="cofactor">
    <cofactor evidence="1">
        <name>Mn(2+)</name>
        <dbReference type="ChEBI" id="CHEBI:29035"/>
    </cofactor>
</comment>
<comment type="cofactor">
    <cofactor evidence="2">
        <name>Mg(2+)</name>
        <dbReference type="ChEBI" id="CHEBI:18420"/>
    </cofactor>
</comment>
<accession>A0A9J7MFM8</accession>
<gene>
    <name evidence="9 10" type="primary">LOC118432401</name>
</gene>
<keyword evidence="8" id="KW-1185">Reference proteome</keyword>
<dbReference type="InterPro" id="IPR015655">
    <property type="entry name" value="PP2C"/>
</dbReference>
<dbReference type="GO" id="GO:0007165">
    <property type="term" value="P:signal transduction"/>
    <property type="evidence" value="ECO:0000318"/>
    <property type="project" value="GO_Central"/>
</dbReference>
<feature type="compositionally biased region" description="Pro residues" evidence="6">
    <location>
        <begin position="432"/>
        <end position="441"/>
    </location>
</feature>
<dbReference type="SUPFAM" id="SSF81606">
    <property type="entry name" value="PP2C-like"/>
    <property type="match status" value="1"/>
</dbReference>
<evidence type="ECO:0000259" key="7">
    <source>
        <dbReference type="PROSITE" id="PS51746"/>
    </source>
</evidence>
<evidence type="ECO:0000313" key="8">
    <source>
        <dbReference type="Proteomes" id="UP000001554"/>
    </source>
</evidence>
<dbReference type="PANTHER" id="PTHR13832">
    <property type="entry name" value="PROTEIN PHOSPHATASE 2C"/>
    <property type="match status" value="1"/>
</dbReference>
<reference evidence="9 10" key="2">
    <citation type="submission" date="2025-04" db="UniProtKB">
        <authorList>
            <consortium name="RefSeq"/>
        </authorList>
    </citation>
    <scope>IDENTIFICATION</scope>
    <source>
        <strain evidence="9 10">S238N-H82</strain>
        <tissue evidence="9 10">Testes</tissue>
    </source>
</reference>
<evidence type="ECO:0000313" key="9">
    <source>
        <dbReference type="RefSeq" id="XP_035699849.1"/>
    </source>
</evidence>
<keyword evidence="5" id="KW-0464">Manganese</keyword>
<reference evidence="8" key="1">
    <citation type="journal article" date="2020" name="Nat. Ecol. Evol.">
        <title>Deeply conserved synteny resolves early events in vertebrate evolution.</title>
        <authorList>
            <person name="Simakov O."/>
            <person name="Marletaz F."/>
            <person name="Yue J.X."/>
            <person name="O'Connell B."/>
            <person name="Jenkins J."/>
            <person name="Brandt A."/>
            <person name="Calef R."/>
            <person name="Tung C.H."/>
            <person name="Huang T.K."/>
            <person name="Schmutz J."/>
            <person name="Satoh N."/>
            <person name="Yu J.K."/>
            <person name="Putnam N.H."/>
            <person name="Green R.E."/>
            <person name="Rokhsar D.S."/>
        </authorList>
    </citation>
    <scope>NUCLEOTIDE SEQUENCE [LARGE SCALE GENOMIC DNA]</scope>
    <source>
        <strain evidence="8">S238N-H82</strain>
    </source>
</reference>
<dbReference type="GeneID" id="118432401"/>
<dbReference type="OrthoDB" id="416093at2759"/>
<protein>
    <recommendedName>
        <fullName evidence="4">protein-serine/threonine phosphatase</fullName>
        <ecNumber evidence="4">3.1.3.16</ecNumber>
    </recommendedName>
</protein>
<dbReference type="KEGG" id="bfo:118432401"/>
<feature type="region of interest" description="Disordered" evidence="6">
    <location>
        <begin position="421"/>
        <end position="469"/>
    </location>
</feature>
<dbReference type="CDD" id="cd00143">
    <property type="entry name" value="PP2Cc"/>
    <property type="match status" value="1"/>
</dbReference>
<proteinExistence type="inferred from homology"/>
<dbReference type="SMART" id="SM00332">
    <property type="entry name" value="PP2Cc"/>
    <property type="match status" value="1"/>
</dbReference>
<evidence type="ECO:0000256" key="1">
    <source>
        <dbReference type="ARBA" id="ARBA00001936"/>
    </source>
</evidence>
<dbReference type="AlphaFoldDB" id="A0A9J7MFM8"/>
<evidence type="ECO:0000256" key="2">
    <source>
        <dbReference type="ARBA" id="ARBA00001946"/>
    </source>
</evidence>
<dbReference type="Gene3D" id="3.60.40.10">
    <property type="entry name" value="PPM-type phosphatase domain"/>
    <property type="match status" value="1"/>
</dbReference>
<dbReference type="GO" id="GO:0004722">
    <property type="term" value="F:protein serine/threonine phosphatase activity"/>
    <property type="evidence" value="ECO:0000318"/>
    <property type="project" value="GO_Central"/>
</dbReference>
<evidence type="ECO:0000313" key="10">
    <source>
        <dbReference type="RefSeq" id="XP_035699850.1"/>
    </source>
</evidence>
<name>A0A9J7MFM8_BRAFL</name>
<evidence type="ECO:0000256" key="5">
    <source>
        <dbReference type="ARBA" id="ARBA00023211"/>
    </source>
</evidence>
<evidence type="ECO:0000256" key="6">
    <source>
        <dbReference type="SAM" id="MobiDB-lite"/>
    </source>
</evidence>
<comment type="similarity">
    <text evidence="3">Belongs to the PP2C family.</text>
</comment>
<dbReference type="PROSITE" id="PS51746">
    <property type="entry name" value="PPM_2"/>
    <property type="match status" value="1"/>
</dbReference>
<feature type="region of interest" description="Disordered" evidence="6">
    <location>
        <begin position="514"/>
        <end position="548"/>
    </location>
</feature>
<sequence length="670" mass="73945">MKRCYEVQMERPHCPQYDLQLFAFSVTKMASLTVSTYAEKNGKNYMEDRHFMFKHRNGVFVAGVCDGHGGEFCSDFVARDLPENLSAEMDYHTDHETALRRAIRETDRDLCTRLTGRWKKAGTTAVICMITDSEVIAGWVGDSQAVLVRPNTQGIPLVTVHRCACEKERQRIKQAGGTVTCYKGKFRLNGALSVSRSLGDTEYRPGLTAVPEVTHTPLTGTEEYLVLGSDGFFDHVSLESIRHSVYLSYMRHGGCLDNVSKDLFVRAQNAGAIDNITIMVCFFRKHLSCPYQSEDEVSRVSRLSHLAELDDDDDDEGGSDEDEIDRFLAEVHAMTPEKKPEMTPDQHQSTPPESLPSFAPTCKGITLGQKAATTTPTPKTPVAVHRSFSSVAVSAQSVEYVNPTDCLPAVEFNRPPSGICAPSPTPVRLSQPSPPPVPTNSPHPTTSAPTFSPIVSLHPTGPRPTVPRFSAYKPRMYDQWQRVPKKIKSSTAHANQTPLPLKKVSIEMASSKPAAKQYAKGSPVLTGNRRYSSVSRDKMPDKTKAKQVASAPLLLMTTKLETTNRPSHQAARPCRKCESCESGRSPVRPCWKVTEAQGSGDEKPKKKKNIIRRALKSGKKRGQEVLEGGRKALKASREVLHAKVTWVGTHINRLGSAVSRKNRVSPLEPG</sequence>
<evidence type="ECO:0000256" key="3">
    <source>
        <dbReference type="ARBA" id="ARBA00006702"/>
    </source>
</evidence>
<dbReference type="Pfam" id="PF00481">
    <property type="entry name" value="PP2C"/>
    <property type="match status" value="1"/>
</dbReference>
<dbReference type="InterPro" id="IPR036457">
    <property type="entry name" value="PPM-type-like_dom_sf"/>
</dbReference>
<dbReference type="RefSeq" id="XP_035699850.1">
    <property type="nucleotide sequence ID" value="XM_035843957.1"/>
</dbReference>
<organism evidence="8 10">
    <name type="scientific">Branchiostoma floridae</name>
    <name type="common">Florida lancelet</name>
    <name type="synonym">Amphioxus</name>
    <dbReference type="NCBI Taxonomy" id="7739"/>
    <lineage>
        <taxon>Eukaryota</taxon>
        <taxon>Metazoa</taxon>
        <taxon>Chordata</taxon>
        <taxon>Cephalochordata</taxon>
        <taxon>Leptocardii</taxon>
        <taxon>Amphioxiformes</taxon>
        <taxon>Branchiostomatidae</taxon>
        <taxon>Branchiostoma</taxon>
    </lineage>
</organism>
<dbReference type="OMA" id="RITRCDN"/>
<feature type="region of interest" description="Disordered" evidence="6">
    <location>
        <begin position="336"/>
        <end position="362"/>
    </location>
</feature>
<evidence type="ECO:0000256" key="4">
    <source>
        <dbReference type="ARBA" id="ARBA00013081"/>
    </source>
</evidence>
<dbReference type="PANTHER" id="PTHR13832:SF565">
    <property type="entry name" value="AT28366P-RELATED"/>
    <property type="match status" value="1"/>
</dbReference>
<dbReference type="InterPro" id="IPR001932">
    <property type="entry name" value="PPM-type_phosphatase-like_dom"/>
</dbReference>
<dbReference type="Proteomes" id="UP000001554">
    <property type="component" value="Chromosome 15"/>
</dbReference>
<feature type="compositionally biased region" description="Basic and acidic residues" evidence="6">
    <location>
        <begin position="535"/>
        <end position="544"/>
    </location>
</feature>
<dbReference type="EC" id="3.1.3.16" evidence="4"/>
<dbReference type="RefSeq" id="XP_035699849.1">
    <property type="nucleotide sequence ID" value="XM_035843956.1"/>
</dbReference>